<evidence type="ECO:0000313" key="9">
    <source>
        <dbReference type="Proteomes" id="UP001213000"/>
    </source>
</evidence>
<feature type="compositionally biased region" description="Polar residues" evidence="6">
    <location>
        <begin position="1"/>
        <end position="23"/>
    </location>
</feature>
<evidence type="ECO:0000259" key="7">
    <source>
        <dbReference type="SMART" id="SM01082"/>
    </source>
</evidence>
<feature type="region of interest" description="Disordered" evidence="6">
    <location>
        <begin position="1"/>
        <end position="120"/>
    </location>
</feature>
<evidence type="ECO:0000256" key="4">
    <source>
        <dbReference type="ARBA" id="ARBA00023186"/>
    </source>
</evidence>
<organism evidence="8 9">
    <name type="scientific">Leucocoprinus birnbaumii</name>
    <dbReference type="NCBI Taxonomy" id="56174"/>
    <lineage>
        <taxon>Eukaryota</taxon>
        <taxon>Fungi</taxon>
        <taxon>Dikarya</taxon>
        <taxon>Basidiomycota</taxon>
        <taxon>Agaricomycotina</taxon>
        <taxon>Agaricomycetes</taxon>
        <taxon>Agaricomycetidae</taxon>
        <taxon>Agaricales</taxon>
        <taxon>Agaricineae</taxon>
        <taxon>Agaricaceae</taxon>
        <taxon>Leucocoprinus</taxon>
    </lineage>
</organism>
<keyword evidence="4" id="KW-0143">Chaperone</keyword>
<feature type="domain" description="Histone chaperone" evidence="7">
    <location>
        <begin position="64"/>
        <end position="101"/>
    </location>
</feature>
<comment type="subcellular location">
    <subcellularLocation>
        <location evidence="2">Nucleus</location>
    </subcellularLocation>
</comment>
<evidence type="ECO:0000256" key="5">
    <source>
        <dbReference type="ARBA" id="ARBA00023242"/>
    </source>
</evidence>
<dbReference type="InterPro" id="IPR019098">
    <property type="entry name" value="Histone_chaperone_domain_CHZ"/>
</dbReference>
<comment type="caution">
    <text evidence="8">The sequence shown here is derived from an EMBL/GenBank/DDBJ whole genome shotgun (WGS) entry which is preliminary data.</text>
</comment>
<feature type="compositionally biased region" description="Acidic residues" evidence="6">
    <location>
        <begin position="36"/>
        <end position="71"/>
    </location>
</feature>
<evidence type="ECO:0000256" key="3">
    <source>
        <dbReference type="ARBA" id="ARBA00008057"/>
    </source>
</evidence>
<evidence type="ECO:0000256" key="1">
    <source>
        <dbReference type="ARBA" id="ARBA00002212"/>
    </source>
</evidence>
<dbReference type="EMBL" id="JANIEX010000618">
    <property type="protein sequence ID" value="KAJ3564918.1"/>
    <property type="molecule type" value="Genomic_DNA"/>
</dbReference>
<feature type="compositionally biased region" description="Acidic residues" evidence="6">
    <location>
        <begin position="108"/>
        <end position="120"/>
    </location>
</feature>
<evidence type="ECO:0000313" key="8">
    <source>
        <dbReference type="EMBL" id="KAJ3564918.1"/>
    </source>
</evidence>
<proteinExistence type="inferred from homology"/>
<dbReference type="AlphaFoldDB" id="A0AAD5YU52"/>
<dbReference type="Pfam" id="PF09649">
    <property type="entry name" value="CHZ"/>
    <property type="match status" value="1"/>
</dbReference>
<reference evidence="8" key="1">
    <citation type="submission" date="2022-07" db="EMBL/GenBank/DDBJ databases">
        <title>Genome Sequence of Leucocoprinus birnbaumii.</title>
        <authorList>
            <person name="Buettner E."/>
        </authorList>
    </citation>
    <scope>NUCLEOTIDE SEQUENCE</scope>
    <source>
        <strain evidence="8">VT141</strain>
    </source>
</reference>
<evidence type="ECO:0000256" key="6">
    <source>
        <dbReference type="SAM" id="MobiDB-lite"/>
    </source>
</evidence>
<dbReference type="Proteomes" id="UP001213000">
    <property type="component" value="Unassembled WGS sequence"/>
</dbReference>
<comment type="similarity">
    <text evidence="3">Belongs to the CHZ1 family.</text>
</comment>
<evidence type="ECO:0000256" key="2">
    <source>
        <dbReference type="ARBA" id="ARBA00004123"/>
    </source>
</evidence>
<keyword evidence="9" id="KW-1185">Reference proteome</keyword>
<keyword evidence="5" id="KW-0539">Nucleus</keyword>
<protein>
    <recommendedName>
        <fullName evidence="7">Histone chaperone domain-containing protein</fullName>
    </recommendedName>
</protein>
<dbReference type="GO" id="GO:0005634">
    <property type="term" value="C:nucleus"/>
    <property type="evidence" value="ECO:0007669"/>
    <property type="project" value="UniProtKB-SubCell"/>
</dbReference>
<gene>
    <name evidence="8" type="ORF">NP233_g7980</name>
</gene>
<accession>A0AAD5YU52</accession>
<comment type="function">
    <text evidence="1">Forms a chaperone-bound H2A.Z-H2B complex that acts as a source for SWR1 complex-dependent H2A to H2A.Z histone replacement in chromatin.</text>
</comment>
<feature type="compositionally biased region" description="Basic and acidic residues" evidence="6">
    <location>
        <begin position="88"/>
        <end position="102"/>
    </location>
</feature>
<name>A0AAD5YU52_9AGAR</name>
<sequence>MSSSVTDPASNANNNGDNTTHSPVSKGKGKAQAVDEPMDEVEEAEEEEDDDDDDDDGEEEEDDEEVEESFAEIDPSAIVSGGRRTRGVRVDYTSKEALEKAGLKPGDADEDEDDDVEMQH</sequence>
<dbReference type="SMART" id="SM01082">
    <property type="entry name" value="CHZ"/>
    <property type="match status" value="1"/>
</dbReference>